<evidence type="ECO:0000256" key="1">
    <source>
        <dbReference type="SAM" id="MobiDB-lite"/>
    </source>
</evidence>
<feature type="transmembrane region" description="Helical" evidence="2">
    <location>
        <begin position="156"/>
        <end position="177"/>
    </location>
</feature>
<gene>
    <name evidence="4" type="ORF">Q8A67_024602</name>
</gene>
<dbReference type="SUPFAM" id="SSF48726">
    <property type="entry name" value="Immunoglobulin"/>
    <property type="match status" value="1"/>
</dbReference>
<keyword evidence="3" id="KW-0732">Signal</keyword>
<protein>
    <recommendedName>
        <fullName evidence="6">Immunoglobulin V-set domain-containing protein</fullName>
    </recommendedName>
</protein>
<keyword evidence="2" id="KW-1133">Transmembrane helix</keyword>
<dbReference type="AlphaFoldDB" id="A0AA88P288"/>
<dbReference type="InterPro" id="IPR013783">
    <property type="entry name" value="Ig-like_fold"/>
</dbReference>
<proteinExistence type="predicted"/>
<feature type="region of interest" description="Disordered" evidence="1">
    <location>
        <begin position="123"/>
        <end position="145"/>
    </location>
</feature>
<feature type="signal peptide" evidence="3">
    <location>
        <begin position="1"/>
        <end position="18"/>
    </location>
</feature>
<evidence type="ECO:0000313" key="4">
    <source>
        <dbReference type="EMBL" id="KAK2870210.1"/>
    </source>
</evidence>
<evidence type="ECO:0000256" key="3">
    <source>
        <dbReference type="SAM" id="SignalP"/>
    </source>
</evidence>
<reference evidence="4" key="1">
    <citation type="submission" date="2023-08" db="EMBL/GenBank/DDBJ databases">
        <title>Chromosome-level Genome Assembly of mud carp (Cirrhinus molitorella).</title>
        <authorList>
            <person name="Liu H."/>
        </authorList>
    </citation>
    <scope>NUCLEOTIDE SEQUENCE</scope>
    <source>
        <strain evidence="4">Prfri</strain>
        <tissue evidence="4">Muscle</tissue>
    </source>
</reference>
<evidence type="ECO:0000256" key="2">
    <source>
        <dbReference type="SAM" id="Phobius"/>
    </source>
</evidence>
<keyword evidence="5" id="KW-1185">Reference proteome</keyword>
<name>A0AA88P288_9TELE</name>
<accession>A0AA88P288</accession>
<keyword evidence="2" id="KW-0812">Transmembrane</keyword>
<evidence type="ECO:0000313" key="5">
    <source>
        <dbReference type="Proteomes" id="UP001187343"/>
    </source>
</evidence>
<feature type="compositionally biased region" description="Low complexity" evidence="1">
    <location>
        <begin position="123"/>
        <end position="135"/>
    </location>
</feature>
<organism evidence="4 5">
    <name type="scientific">Cirrhinus molitorella</name>
    <name type="common">mud carp</name>
    <dbReference type="NCBI Taxonomy" id="172907"/>
    <lineage>
        <taxon>Eukaryota</taxon>
        <taxon>Metazoa</taxon>
        <taxon>Chordata</taxon>
        <taxon>Craniata</taxon>
        <taxon>Vertebrata</taxon>
        <taxon>Euteleostomi</taxon>
        <taxon>Actinopterygii</taxon>
        <taxon>Neopterygii</taxon>
        <taxon>Teleostei</taxon>
        <taxon>Ostariophysi</taxon>
        <taxon>Cypriniformes</taxon>
        <taxon>Cyprinidae</taxon>
        <taxon>Labeoninae</taxon>
        <taxon>Labeonini</taxon>
        <taxon>Cirrhinus</taxon>
    </lineage>
</organism>
<comment type="caution">
    <text evidence="4">The sequence shown here is derived from an EMBL/GenBank/DDBJ whole genome shotgun (WGS) entry which is preliminary data.</text>
</comment>
<keyword evidence="2" id="KW-0472">Membrane</keyword>
<dbReference type="Gene3D" id="2.60.40.10">
    <property type="entry name" value="Immunoglobulins"/>
    <property type="match status" value="1"/>
</dbReference>
<sequence>MRSSGILWILLLVPLSTANRGLKKCKGENTTLSCLDPANHIEGKVEINAVWKKDSGERVIWKYYSDSKKGDAFRNRAIVLNDDLSLTIDGCDQSDQGTYILCIDGRESCQVRLFVSDSKQCKQKTTGQPTTSPTSPMAKEAATDGKHLQTETPNIYIRYAVYALPCSVVLVVLLLVVRSCILKKETNENDKSESKLLHLYI</sequence>
<dbReference type="InterPro" id="IPR036179">
    <property type="entry name" value="Ig-like_dom_sf"/>
</dbReference>
<dbReference type="EMBL" id="JAUYZG010000024">
    <property type="protein sequence ID" value="KAK2870210.1"/>
    <property type="molecule type" value="Genomic_DNA"/>
</dbReference>
<feature type="chain" id="PRO_5041682151" description="Immunoglobulin V-set domain-containing protein" evidence="3">
    <location>
        <begin position="19"/>
        <end position="201"/>
    </location>
</feature>
<dbReference type="Proteomes" id="UP001187343">
    <property type="component" value="Unassembled WGS sequence"/>
</dbReference>
<evidence type="ECO:0008006" key="6">
    <source>
        <dbReference type="Google" id="ProtNLM"/>
    </source>
</evidence>